<evidence type="ECO:0000313" key="2">
    <source>
        <dbReference type="Proteomes" id="UP000824150"/>
    </source>
</evidence>
<evidence type="ECO:0008006" key="3">
    <source>
        <dbReference type="Google" id="ProtNLM"/>
    </source>
</evidence>
<comment type="caution">
    <text evidence="1">The sequence shown here is derived from an EMBL/GenBank/DDBJ whole genome shotgun (WGS) entry which is preliminary data.</text>
</comment>
<name>A0A9E2KQB9_9GAMM</name>
<organism evidence="1 2">
    <name type="scientific">Candidatus Anaerobiospirillum merdipullorum</name>
    <dbReference type="NCBI Taxonomy" id="2838450"/>
    <lineage>
        <taxon>Bacteria</taxon>
        <taxon>Pseudomonadati</taxon>
        <taxon>Pseudomonadota</taxon>
        <taxon>Gammaproteobacteria</taxon>
        <taxon>Aeromonadales</taxon>
        <taxon>Succinivibrionaceae</taxon>
        <taxon>Anaerobiospirillum</taxon>
    </lineage>
</organism>
<dbReference type="EMBL" id="JAHLFG010000093">
    <property type="protein sequence ID" value="MBU3827504.1"/>
    <property type="molecule type" value="Genomic_DNA"/>
</dbReference>
<evidence type="ECO:0000313" key="1">
    <source>
        <dbReference type="EMBL" id="MBU3827504.1"/>
    </source>
</evidence>
<reference evidence="1" key="2">
    <citation type="submission" date="2021-04" db="EMBL/GenBank/DDBJ databases">
        <authorList>
            <person name="Gilroy R."/>
        </authorList>
    </citation>
    <scope>NUCLEOTIDE SEQUENCE</scope>
    <source>
        <strain evidence="1">687</strain>
    </source>
</reference>
<reference evidence="1" key="1">
    <citation type="journal article" date="2021" name="PeerJ">
        <title>Extensive microbial diversity within the chicken gut microbiome revealed by metagenomics and culture.</title>
        <authorList>
            <person name="Gilroy R."/>
            <person name="Ravi A."/>
            <person name="Getino M."/>
            <person name="Pursley I."/>
            <person name="Horton D.L."/>
            <person name="Alikhan N.F."/>
            <person name="Baker D."/>
            <person name="Gharbi K."/>
            <person name="Hall N."/>
            <person name="Watson M."/>
            <person name="Adriaenssens E.M."/>
            <person name="Foster-Nyarko E."/>
            <person name="Jarju S."/>
            <person name="Secka A."/>
            <person name="Antonio M."/>
            <person name="Oren A."/>
            <person name="Chaudhuri R.R."/>
            <person name="La Ragione R."/>
            <person name="Hildebrand F."/>
            <person name="Pallen M.J."/>
        </authorList>
    </citation>
    <scope>NUCLEOTIDE SEQUENCE</scope>
    <source>
        <strain evidence="1">687</strain>
    </source>
</reference>
<dbReference type="Proteomes" id="UP000824150">
    <property type="component" value="Unassembled WGS sequence"/>
</dbReference>
<sequence length="187" mass="20761">MWVYHPQSVTWDGEGYWWELHHFDRAKINEMLTRGLTALTGKSEITSAIQALFVDFNARNGRGGGYQPGEKIAIKLNMNGSGAYDDNDDGLTHESYANAVLVRVLLENLVASGIRPQDITLYDGGRIIPKYMRTFCSKGRLHGIHFAMRDPGGPLDALPDPNAPLNFSGEIDGELSYLPRCVTEATY</sequence>
<protein>
    <recommendedName>
        <fullName evidence="3">DUF362 domain-containing protein</fullName>
    </recommendedName>
</protein>
<dbReference type="AlphaFoldDB" id="A0A9E2KQB9"/>
<gene>
    <name evidence="1" type="ORF">IAA31_08490</name>
</gene>
<proteinExistence type="predicted"/>
<accession>A0A9E2KQB9</accession>